<dbReference type="EC" id="3.1.11.6" evidence="1"/>
<comment type="caution">
    <text evidence="3">The sequence shown here is derived from an EMBL/GenBank/DDBJ whole genome shotgun (WGS) entry which is preliminary data.</text>
</comment>
<dbReference type="GO" id="GO:0005737">
    <property type="term" value="C:cytoplasm"/>
    <property type="evidence" value="ECO:0007669"/>
    <property type="project" value="UniProtKB-SubCell"/>
</dbReference>
<dbReference type="Proteomes" id="UP000192132">
    <property type="component" value="Unassembled WGS sequence"/>
</dbReference>
<dbReference type="RefSeq" id="WP_076879202.1">
    <property type="nucleotide sequence ID" value="NZ_MLCN01000047.1"/>
</dbReference>
<feature type="domain" description="Exonuclease VII large subunit C-terminal" evidence="2">
    <location>
        <begin position="142"/>
        <end position="436"/>
    </location>
</feature>
<name>A0A1S8CRW4_9GAMM</name>
<gene>
    <name evidence="3" type="ORF">BKE30_13955</name>
</gene>
<dbReference type="PANTHER" id="PTHR30008">
    <property type="entry name" value="EXODEOXYRIBONUCLEASE 7 LARGE SUBUNIT"/>
    <property type="match status" value="1"/>
</dbReference>
<keyword evidence="4" id="KW-1185">Reference proteome</keyword>
<comment type="subcellular location">
    <subcellularLocation>
        <location evidence="1">Cytoplasm</location>
    </subcellularLocation>
</comment>
<dbReference type="Pfam" id="PF02601">
    <property type="entry name" value="Exonuc_VII_L"/>
    <property type="match status" value="1"/>
</dbReference>
<organism evidence="3 4">
    <name type="scientific">Alkanindiges hydrocarboniclasticus</name>
    <dbReference type="NCBI Taxonomy" id="1907941"/>
    <lineage>
        <taxon>Bacteria</taxon>
        <taxon>Pseudomonadati</taxon>
        <taxon>Pseudomonadota</taxon>
        <taxon>Gammaproteobacteria</taxon>
        <taxon>Moraxellales</taxon>
        <taxon>Moraxellaceae</taxon>
        <taxon>Alkanindiges</taxon>
    </lineage>
</organism>
<accession>A0A1S8CRW4</accession>
<dbReference type="STRING" id="1907941.BKE30_13955"/>
<dbReference type="GO" id="GO:0009318">
    <property type="term" value="C:exodeoxyribonuclease VII complex"/>
    <property type="evidence" value="ECO:0007669"/>
    <property type="project" value="UniProtKB-UniRule"/>
</dbReference>
<dbReference type="InterPro" id="IPR003753">
    <property type="entry name" value="Exonuc_VII_L"/>
</dbReference>
<dbReference type="EMBL" id="MLCN01000047">
    <property type="protein sequence ID" value="ONG37664.1"/>
    <property type="molecule type" value="Genomic_DNA"/>
</dbReference>
<comment type="similarity">
    <text evidence="1">Belongs to the XseA family.</text>
</comment>
<dbReference type="InterPro" id="IPR020579">
    <property type="entry name" value="Exonuc_VII_lsu_C"/>
</dbReference>
<dbReference type="GO" id="GO:0008855">
    <property type="term" value="F:exodeoxyribonuclease VII activity"/>
    <property type="evidence" value="ECO:0007669"/>
    <property type="project" value="UniProtKB-UniRule"/>
</dbReference>
<evidence type="ECO:0000313" key="4">
    <source>
        <dbReference type="Proteomes" id="UP000192132"/>
    </source>
</evidence>
<evidence type="ECO:0000259" key="2">
    <source>
        <dbReference type="Pfam" id="PF02601"/>
    </source>
</evidence>
<proteinExistence type="inferred from homology"/>
<keyword evidence="1" id="KW-0269">Exonuclease</keyword>
<keyword evidence="1" id="KW-0378">Hydrolase</keyword>
<dbReference type="AlphaFoldDB" id="A0A1S8CRW4"/>
<dbReference type="GO" id="GO:0006308">
    <property type="term" value="P:DNA catabolic process"/>
    <property type="evidence" value="ECO:0007669"/>
    <property type="project" value="UniProtKB-UniRule"/>
</dbReference>
<keyword evidence="1" id="KW-0540">Nuclease</keyword>
<sequence length="444" mass="49987">MPSREQGITLSKALGQIKSVLTGHVQGMWIRAEIARISPVTKNRPVYVELTEKGKCDQVVASSRAIISPSYHKIMTKFTQCTGTSLSAGLCILIYVEVTFSQIYGFSFTIKEIDASFTLGELAQKKDMIRQRLKDEQLYGLNKQLDHPFDIRQIIVIAPQHAAGLEDFKQGTHALELHQVCKFHYYYSVFQGATASRNIIDALRLAAKEWHGHSAHNPDLIVIIRGGGAAGDLVWLNDWELAQFIAKKKVPVWTGIGHERDNCILDEIAHRNFGTPSKVIEEIKQCIVARAQEIKVLMAETADEVKRKLEHSRQFNDKHILAIKELAHRTIVGERQQIGVMQNSIVLDLRQHMSRHRLAVKQDILQTKELVYNLINQEKNKIGHDLTMTLSLSPRHLLGRGYAIVHDGDGKTVTSTGQLNRGDPIEITVQDGTIKATVERVQHE</sequence>
<protein>
    <recommendedName>
        <fullName evidence="1">Exodeoxyribonuclease 7 large subunit</fullName>
        <ecNumber evidence="1">3.1.11.6</ecNumber>
    </recommendedName>
</protein>
<reference evidence="3 4" key="1">
    <citation type="submission" date="2016-10" db="EMBL/GenBank/DDBJ databases">
        <title>Draft Genome sequence of Alkanindiges sp. strain H1.</title>
        <authorList>
            <person name="Subhash Y."/>
            <person name="Lee S."/>
        </authorList>
    </citation>
    <scope>NUCLEOTIDE SEQUENCE [LARGE SCALE GENOMIC DNA]</scope>
    <source>
        <strain evidence="3 4">H1</strain>
    </source>
</reference>
<evidence type="ECO:0000256" key="1">
    <source>
        <dbReference type="RuleBase" id="RU004355"/>
    </source>
</evidence>
<dbReference type="OrthoDB" id="7235451at2"/>
<dbReference type="PANTHER" id="PTHR30008:SF0">
    <property type="entry name" value="EXODEOXYRIBONUCLEASE 7 LARGE SUBUNIT"/>
    <property type="match status" value="1"/>
</dbReference>
<dbReference type="NCBIfam" id="TIGR00237">
    <property type="entry name" value="xseA"/>
    <property type="match status" value="1"/>
</dbReference>
<evidence type="ECO:0000313" key="3">
    <source>
        <dbReference type="EMBL" id="ONG37664.1"/>
    </source>
</evidence>
<comment type="catalytic activity">
    <reaction evidence="1">
        <text>Exonucleolytic cleavage in either 5'- to 3'- or 3'- to 5'-direction to yield nucleoside 5'-phosphates.</text>
        <dbReference type="EC" id="3.1.11.6"/>
    </reaction>
</comment>